<dbReference type="PANTHER" id="PTHR46832">
    <property type="entry name" value="5'-METHYLTHIOADENOSINE/S-ADENOSYLHOMOCYSTEINE NUCLEOSIDASE"/>
    <property type="match status" value="1"/>
</dbReference>
<dbReference type="InterPro" id="IPR000845">
    <property type="entry name" value="Nucleoside_phosphorylase_d"/>
</dbReference>
<comment type="caution">
    <text evidence="2">The sequence shown here is derived from an EMBL/GenBank/DDBJ whole genome shotgun (WGS) entry which is preliminary data.</text>
</comment>
<dbReference type="InterPro" id="IPR035994">
    <property type="entry name" value="Nucleoside_phosphorylase_sf"/>
</dbReference>
<dbReference type="Gene3D" id="3.40.50.1580">
    <property type="entry name" value="Nucleoside phosphorylase domain"/>
    <property type="match status" value="1"/>
</dbReference>
<keyword evidence="3" id="KW-1185">Reference proteome</keyword>
<dbReference type="GO" id="GO:0019284">
    <property type="term" value="P:L-methionine salvage from S-adenosylmethionine"/>
    <property type="evidence" value="ECO:0007669"/>
    <property type="project" value="TreeGrafter"/>
</dbReference>
<organism evidence="2 3">
    <name type="scientific">Haloactinomyces albus</name>
    <dbReference type="NCBI Taxonomy" id="1352928"/>
    <lineage>
        <taxon>Bacteria</taxon>
        <taxon>Bacillati</taxon>
        <taxon>Actinomycetota</taxon>
        <taxon>Actinomycetes</taxon>
        <taxon>Actinopolysporales</taxon>
        <taxon>Actinopolysporaceae</taxon>
        <taxon>Haloactinomyces</taxon>
    </lineage>
</organism>
<gene>
    <name evidence="2" type="ORF">JOF55_000161</name>
</gene>
<dbReference type="GO" id="GO:0008930">
    <property type="term" value="F:methylthioadenosine nucleosidase activity"/>
    <property type="evidence" value="ECO:0007669"/>
    <property type="project" value="TreeGrafter"/>
</dbReference>
<dbReference type="GO" id="GO:0009116">
    <property type="term" value="P:nucleoside metabolic process"/>
    <property type="evidence" value="ECO:0007669"/>
    <property type="project" value="InterPro"/>
</dbReference>
<dbReference type="SUPFAM" id="SSF53167">
    <property type="entry name" value="Purine and uridine phosphorylases"/>
    <property type="match status" value="1"/>
</dbReference>
<dbReference type="RefSeq" id="WP_310267972.1">
    <property type="nucleotide sequence ID" value="NZ_JAVDXW010000001.1"/>
</dbReference>
<proteinExistence type="predicted"/>
<dbReference type="GO" id="GO:0005829">
    <property type="term" value="C:cytosol"/>
    <property type="evidence" value="ECO:0007669"/>
    <property type="project" value="TreeGrafter"/>
</dbReference>
<dbReference type="GO" id="GO:0008782">
    <property type="term" value="F:adenosylhomocysteine nucleosidase activity"/>
    <property type="evidence" value="ECO:0007669"/>
    <property type="project" value="TreeGrafter"/>
</dbReference>
<sequence>MTSRLLVCAPLGMEARALRHAFGRGVAGADPARVVVHRTGSGLRRSARSATVLVGRDFDAMAIAGLCGGLTPEVRSGDIVVGSRSRGPDTTERALAFRFLVDELRSRGLTVHTGPIVTTDHVVHGGERAALARTGALAVDMESAELATAAGDRPVAVVRVVLDTPREPLLRVASAHRAVAALRRLRSIGEPLVRWASATGRCRTDDIIRSDPSQEVS</sequence>
<evidence type="ECO:0000313" key="2">
    <source>
        <dbReference type="EMBL" id="MDR7299980.1"/>
    </source>
</evidence>
<reference evidence="2" key="1">
    <citation type="submission" date="2023-07" db="EMBL/GenBank/DDBJ databases">
        <title>Sequencing the genomes of 1000 actinobacteria strains.</title>
        <authorList>
            <person name="Klenk H.-P."/>
        </authorList>
    </citation>
    <scope>NUCLEOTIDE SEQUENCE</scope>
    <source>
        <strain evidence="2">DSM 45977</strain>
    </source>
</reference>
<feature type="domain" description="Nucleoside phosphorylase" evidence="1">
    <location>
        <begin position="32"/>
        <end position="167"/>
    </location>
</feature>
<dbReference type="Pfam" id="PF01048">
    <property type="entry name" value="PNP_UDP_1"/>
    <property type="match status" value="1"/>
</dbReference>
<evidence type="ECO:0000259" key="1">
    <source>
        <dbReference type="Pfam" id="PF01048"/>
    </source>
</evidence>
<dbReference type="GO" id="GO:0051745">
    <property type="term" value="F:4-hydroxy-3-methylbut-2-enyl diphosphate reductase activity"/>
    <property type="evidence" value="ECO:0007669"/>
    <property type="project" value="UniProtKB-EC"/>
</dbReference>
<evidence type="ECO:0000313" key="3">
    <source>
        <dbReference type="Proteomes" id="UP001180845"/>
    </source>
</evidence>
<protein>
    <submittedName>
        <fullName evidence="2">4-hydroxy-3-methylbut-2-enyl diphosphate reductase</fullName>
        <ecNumber evidence="2">1.17.7.4</ecNumber>
    </submittedName>
</protein>
<keyword evidence="2" id="KW-0560">Oxidoreductase</keyword>
<dbReference type="Proteomes" id="UP001180845">
    <property type="component" value="Unassembled WGS sequence"/>
</dbReference>
<accession>A0AAE4CJG9</accession>
<dbReference type="EMBL" id="JAVDXW010000001">
    <property type="protein sequence ID" value="MDR7299980.1"/>
    <property type="molecule type" value="Genomic_DNA"/>
</dbReference>
<name>A0AAE4CJG9_9ACTN</name>
<dbReference type="EC" id="1.17.7.4" evidence="2"/>
<dbReference type="AlphaFoldDB" id="A0AAE4CJG9"/>
<dbReference type="PANTHER" id="PTHR46832:SF1">
    <property type="entry name" value="5'-METHYLTHIOADENOSINE_S-ADENOSYLHOMOCYSTEINE NUCLEOSIDASE"/>
    <property type="match status" value="1"/>
</dbReference>